<gene>
    <name evidence="2" type="ORF">ACFQGB_16975</name>
</gene>
<reference evidence="2 3" key="1">
    <citation type="journal article" date="2019" name="Int. J. Syst. Evol. Microbiol.">
        <title>The Global Catalogue of Microorganisms (GCM) 10K type strain sequencing project: providing services to taxonomists for standard genome sequencing and annotation.</title>
        <authorList>
            <consortium name="The Broad Institute Genomics Platform"/>
            <consortium name="The Broad Institute Genome Sequencing Center for Infectious Disease"/>
            <person name="Wu L."/>
            <person name="Ma J."/>
        </authorList>
    </citation>
    <scope>NUCLEOTIDE SEQUENCE [LARGE SCALE GENOMIC DNA]</scope>
    <source>
        <strain evidence="2 3">GX26</strain>
    </source>
</reference>
<evidence type="ECO:0000313" key="2">
    <source>
        <dbReference type="EMBL" id="MFC6954560.1"/>
    </source>
</evidence>
<dbReference type="InterPro" id="IPR000182">
    <property type="entry name" value="GNAT_dom"/>
</dbReference>
<keyword evidence="2" id="KW-0808">Transferase</keyword>
<dbReference type="InterPro" id="IPR016181">
    <property type="entry name" value="Acyl_CoA_acyltransferase"/>
</dbReference>
<organism evidence="2 3">
    <name type="scientific">Halorubellus litoreus</name>
    <dbReference type="NCBI Taxonomy" id="755308"/>
    <lineage>
        <taxon>Archaea</taxon>
        <taxon>Methanobacteriati</taxon>
        <taxon>Methanobacteriota</taxon>
        <taxon>Stenosarchaea group</taxon>
        <taxon>Halobacteria</taxon>
        <taxon>Halobacteriales</taxon>
        <taxon>Halorubellaceae</taxon>
        <taxon>Halorubellus</taxon>
    </lineage>
</organism>
<dbReference type="SUPFAM" id="SSF55729">
    <property type="entry name" value="Acyl-CoA N-acyltransferases (Nat)"/>
    <property type="match status" value="1"/>
</dbReference>
<name>A0ABD5VK27_9EURY</name>
<dbReference type="Gene3D" id="3.40.630.30">
    <property type="match status" value="1"/>
</dbReference>
<dbReference type="GO" id="GO:0016746">
    <property type="term" value="F:acyltransferase activity"/>
    <property type="evidence" value="ECO:0007669"/>
    <property type="project" value="UniProtKB-KW"/>
</dbReference>
<keyword evidence="2" id="KW-0012">Acyltransferase</keyword>
<dbReference type="PROSITE" id="PS51186">
    <property type="entry name" value="GNAT"/>
    <property type="match status" value="1"/>
</dbReference>
<dbReference type="EMBL" id="JBHSXN010000003">
    <property type="protein sequence ID" value="MFC6954560.1"/>
    <property type="molecule type" value="Genomic_DNA"/>
</dbReference>
<protein>
    <submittedName>
        <fullName evidence="2">GNAT family N-acetyltransferase</fullName>
        <ecNumber evidence="2">2.3.1.-</ecNumber>
    </submittedName>
</protein>
<dbReference type="EC" id="2.3.1.-" evidence="2"/>
<proteinExistence type="predicted"/>
<keyword evidence="3" id="KW-1185">Reference proteome</keyword>
<sequence length="364" mass="39858">MTEIRAFRRRDDLDAFLSLYEQVFGRARDAAWFDWKYASGPTMSAPTVVVAVSDGTDGAAAGDLVGARPFLPMQLAVGDRRVIAVQPVDAMVHPDARRQGVFTAMTEWALAAFETSEPALCFNFPNEAAAAGNRRLGWRKVQERASFYRFVDPARVAESADLRPLAKAAASAVAPAVSGYNAMRRAMAPDADAVTVRREPSVPVAELAARYRARPPDAIHVVRDAAFWEHCTANPDWRYEAYLADDDESALLLGRSTRPDRAVARVTDVLPPGAERSRAALAAMLHRALQDHDDAALVVAPPLAGATDLLADFGFLCDRDPPLSYVTTPTNHFVRTLTDEWSIDGVDIDDAENWTLTFVERDTT</sequence>
<dbReference type="AlphaFoldDB" id="A0ABD5VK27"/>
<feature type="domain" description="N-acetyltransferase" evidence="1">
    <location>
        <begin position="2"/>
        <end position="163"/>
    </location>
</feature>
<dbReference type="RefSeq" id="WP_336351504.1">
    <property type="nucleotide sequence ID" value="NZ_JAZAQL010000003.1"/>
</dbReference>
<dbReference type="Proteomes" id="UP001596395">
    <property type="component" value="Unassembled WGS sequence"/>
</dbReference>
<accession>A0ABD5VK27</accession>
<dbReference type="Pfam" id="PF13527">
    <property type="entry name" value="Acetyltransf_9"/>
    <property type="match status" value="1"/>
</dbReference>
<evidence type="ECO:0000259" key="1">
    <source>
        <dbReference type="PROSITE" id="PS51186"/>
    </source>
</evidence>
<comment type="caution">
    <text evidence="2">The sequence shown here is derived from an EMBL/GenBank/DDBJ whole genome shotgun (WGS) entry which is preliminary data.</text>
</comment>
<evidence type="ECO:0000313" key="3">
    <source>
        <dbReference type="Proteomes" id="UP001596395"/>
    </source>
</evidence>